<evidence type="ECO:0000313" key="1">
    <source>
        <dbReference type="EMBL" id="EPX56089.1"/>
    </source>
</evidence>
<dbReference type="EMBL" id="ANAH02000066">
    <property type="protein sequence ID" value="EPX56089.1"/>
    <property type="molecule type" value="Genomic_DNA"/>
</dbReference>
<organism evidence="1 2">
    <name type="scientific">Cystobacter fuscus (strain ATCC 25194 / DSM 2262 / NBRC 100088 / M29)</name>
    <dbReference type="NCBI Taxonomy" id="1242864"/>
    <lineage>
        <taxon>Bacteria</taxon>
        <taxon>Pseudomonadati</taxon>
        <taxon>Myxococcota</taxon>
        <taxon>Myxococcia</taxon>
        <taxon>Myxococcales</taxon>
        <taxon>Cystobacterineae</taxon>
        <taxon>Archangiaceae</taxon>
        <taxon>Cystobacter</taxon>
    </lineage>
</organism>
<reference evidence="1" key="1">
    <citation type="submission" date="2013-05" db="EMBL/GenBank/DDBJ databases">
        <title>Genome assembly of Cystobacter fuscus DSM 2262.</title>
        <authorList>
            <person name="Sharma G."/>
            <person name="Khatri I."/>
            <person name="Kaur C."/>
            <person name="Mayilraj S."/>
            <person name="Subramanian S."/>
        </authorList>
    </citation>
    <scope>NUCLEOTIDE SEQUENCE [LARGE SCALE GENOMIC DNA]</scope>
    <source>
        <strain evidence="1">DSM 2262</strain>
    </source>
</reference>
<dbReference type="AlphaFoldDB" id="S9Q460"/>
<comment type="caution">
    <text evidence="1">The sequence shown here is derived from an EMBL/GenBank/DDBJ whole genome shotgun (WGS) entry which is preliminary data.</text>
</comment>
<proteinExistence type="predicted"/>
<gene>
    <name evidence="1" type="ORF">D187_007431</name>
</gene>
<accession>S9Q460</accession>
<dbReference type="Proteomes" id="UP000011682">
    <property type="component" value="Unassembled WGS sequence"/>
</dbReference>
<sequence length="53" mass="5592">MRAIELDERWRLGGGIDRNQHRCGGAQRSGSSAPSALARAHLLGTHGLDLLGG</sequence>
<evidence type="ECO:0000313" key="2">
    <source>
        <dbReference type="Proteomes" id="UP000011682"/>
    </source>
</evidence>
<keyword evidence="2" id="KW-1185">Reference proteome</keyword>
<protein>
    <submittedName>
        <fullName evidence="1">Uncharacterized protein</fullName>
    </submittedName>
</protein>
<name>S9Q460_CYSF2</name>